<organism evidence="1 2">
    <name type="scientific">Funneliformis mosseae</name>
    <name type="common">Endomycorrhizal fungus</name>
    <name type="synonym">Glomus mosseae</name>
    <dbReference type="NCBI Taxonomy" id="27381"/>
    <lineage>
        <taxon>Eukaryota</taxon>
        <taxon>Fungi</taxon>
        <taxon>Fungi incertae sedis</taxon>
        <taxon>Mucoromycota</taxon>
        <taxon>Glomeromycotina</taxon>
        <taxon>Glomeromycetes</taxon>
        <taxon>Glomerales</taxon>
        <taxon>Glomeraceae</taxon>
        <taxon>Funneliformis</taxon>
    </lineage>
</organism>
<dbReference type="AlphaFoldDB" id="A0A9N8ZE14"/>
<gene>
    <name evidence="1" type="ORF">FMOSSE_LOCUS3631</name>
</gene>
<keyword evidence="2" id="KW-1185">Reference proteome</keyword>
<dbReference type="EMBL" id="CAJVPP010000552">
    <property type="protein sequence ID" value="CAG8492934.1"/>
    <property type="molecule type" value="Genomic_DNA"/>
</dbReference>
<evidence type="ECO:0000313" key="1">
    <source>
        <dbReference type="EMBL" id="CAG8492934.1"/>
    </source>
</evidence>
<name>A0A9N8ZE14_FUNMO</name>
<dbReference type="Proteomes" id="UP000789375">
    <property type="component" value="Unassembled WGS sequence"/>
</dbReference>
<comment type="caution">
    <text evidence="1">The sequence shown here is derived from an EMBL/GenBank/DDBJ whole genome shotgun (WGS) entry which is preliminary data.</text>
</comment>
<evidence type="ECO:0000313" key="2">
    <source>
        <dbReference type="Proteomes" id="UP000789375"/>
    </source>
</evidence>
<reference evidence="1" key="1">
    <citation type="submission" date="2021-06" db="EMBL/GenBank/DDBJ databases">
        <authorList>
            <person name="Kallberg Y."/>
            <person name="Tangrot J."/>
            <person name="Rosling A."/>
        </authorList>
    </citation>
    <scope>NUCLEOTIDE SEQUENCE</scope>
    <source>
        <strain evidence="1">87-6 pot B 2015</strain>
    </source>
</reference>
<sequence>MVQRTVRQFPRTVIPGLLVLQENVVITFERTPYLVPNLDGRSLHMIGSSDRGKEKDGSKYELNCSKGNHESLRVKKGSDPRFINNLKERTLDWARLRNTGIQAKIN</sequence>
<proteinExistence type="predicted"/>
<accession>A0A9N8ZE14</accession>
<protein>
    <submittedName>
        <fullName evidence="1">170_t:CDS:1</fullName>
    </submittedName>
</protein>